<evidence type="ECO:0000259" key="8">
    <source>
        <dbReference type="Pfam" id="PF01243"/>
    </source>
</evidence>
<dbReference type="GO" id="GO:0010181">
    <property type="term" value="F:FMN binding"/>
    <property type="evidence" value="ECO:0007669"/>
    <property type="project" value="InterPro"/>
</dbReference>
<evidence type="ECO:0000256" key="7">
    <source>
        <dbReference type="ARBA" id="ARBA00023002"/>
    </source>
</evidence>
<keyword evidence="7" id="KW-0560">Oxidoreductase</keyword>
<dbReference type="UniPathway" id="UPA01068">
    <property type="reaction ID" value="UER00304"/>
</dbReference>
<keyword evidence="5" id="KW-0285">Flavoprotein</keyword>
<dbReference type="InterPro" id="IPR019576">
    <property type="entry name" value="Pyridoxamine_oxidase_dimer_C"/>
</dbReference>
<dbReference type="AlphaFoldDB" id="A0A7S1L4D8"/>
<dbReference type="SUPFAM" id="SSF50475">
    <property type="entry name" value="FMN-binding split barrel"/>
    <property type="match status" value="1"/>
</dbReference>
<feature type="domain" description="Pyridoxamine 5'-phosphate oxidase N-terminal" evidence="8">
    <location>
        <begin position="28"/>
        <end position="154"/>
    </location>
</feature>
<evidence type="ECO:0000256" key="3">
    <source>
        <dbReference type="ARBA" id="ARBA00005037"/>
    </source>
</evidence>
<dbReference type="Pfam" id="PF01243">
    <property type="entry name" value="PNPOx_N"/>
    <property type="match status" value="1"/>
</dbReference>
<evidence type="ECO:0000256" key="2">
    <source>
        <dbReference type="ARBA" id="ARBA00004738"/>
    </source>
</evidence>
<keyword evidence="6" id="KW-0288">FMN</keyword>
<dbReference type="Gene3D" id="2.30.110.10">
    <property type="entry name" value="Electron Transport, Fmn-binding Protein, Chain A"/>
    <property type="match status" value="1"/>
</dbReference>
<protein>
    <recommendedName>
        <fullName evidence="4">pyridoxal 5'-phosphate synthase</fullName>
        <ecNumber evidence="4">1.4.3.5</ecNumber>
    </recommendedName>
</protein>
<dbReference type="EC" id="1.4.3.5" evidence="4"/>
<name>A0A7S1L4D8_NEODS</name>
<gene>
    <name evidence="10" type="ORF">NDES1114_LOCUS3518</name>
</gene>
<comment type="pathway">
    <text evidence="2">Cofactor metabolism; pyridoxal 5'-phosphate salvage; pyridoxal 5'-phosphate from pyridoxamine 5'-phosphate: step 1/1.</text>
</comment>
<evidence type="ECO:0000256" key="6">
    <source>
        <dbReference type="ARBA" id="ARBA00022643"/>
    </source>
</evidence>
<feature type="domain" description="Pyridoxine 5'-phosphate oxidase dimerisation C-terminal" evidence="9">
    <location>
        <begin position="184"/>
        <end position="230"/>
    </location>
</feature>
<dbReference type="PANTHER" id="PTHR10851:SF0">
    <property type="entry name" value="PYRIDOXINE-5'-PHOSPHATE OXIDASE"/>
    <property type="match status" value="1"/>
</dbReference>
<dbReference type="PIRSF" id="PIRSF000190">
    <property type="entry name" value="Pyd_amn-ph_oxd"/>
    <property type="match status" value="1"/>
</dbReference>
<evidence type="ECO:0000256" key="4">
    <source>
        <dbReference type="ARBA" id="ARBA00012801"/>
    </source>
</evidence>
<evidence type="ECO:0000256" key="1">
    <source>
        <dbReference type="ARBA" id="ARBA00001917"/>
    </source>
</evidence>
<dbReference type="NCBIfam" id="NF004231">
    <property type="entry name" value="PRK05679.1"/>
    <property type="match status" value="1"/>
</dbReference>
<dbReference type="InterPro" id="IPR011576">
    <property type="entry name" value="Pyridox_Oxase_N"/>
</dbReference>
<organism evidence="10">
    <name type="scientific">Neobodo designis</name>
    <name type="common">Flagellated protozoan</name>
    <name type="synonym">Bodo designis</name>
    <dbReference type="NCBI Taxonomy" id="312471"/>
    <lineage>
        <taxon>Eukaryota</taxon>
        <taxon>Discoba</taxon>
        <taxon>Euglenozoa</taxon>
        <taxon>Kinetoplastea</taxon>
        <taxon>Metakinetoplastina</taxon>
        <taxon>Neobodonida</taxon>
        <taxon>Neobodo</taxon>
    </lineage>
</organism>
<sequence length="230" mass="24859">MPSPTGRALAAATEATPFAQFARWFDEAQAAAGGSARAMTLSTVRLDGRPNARTVILASADERGFVFGTDMTSVKATELLRPPHGASLTFNWPGPKHPSRNVRVDGVATPLSDADADAIFARRPLKSKLGVHVGGQSEMLASCEAWHDRFEEVCQTHLGAGSSTVGTMPREDAAAVTVPRPSHWCGFRVVPDRVEFWEEAPADAPPLHRREVWSRPDLESPLWQTGELAP</sequence>
<comment type="pathway">
    <text evidence="3">Cofactor metabolism; pyridoxal 5'-phosphate salvage; pyridoxal 5'-phosphate from pyridoxine 5'-phosphate: step 1/1.</text>
</comment>
<proteinExistence type="predicted"/>
<evidence type="ECO:0000313" key="10">
    <source>
        <dbReference type="EMBL" id="CAD9094180.1"/>
    </source>
</evidence>
<dbReference type="GO" id="GO:0004733">
    <property type="term" value="F:pyridoxamine phosphate oxidase activity"/>
    <property type="evidence" value="ECO:0007669"/>
    <property type="project" value="UniProtKB-EC"/>
</dbReference>
<dbReference type="Pfam" id="PF10590">
    <property type="entry name" value="PNP_phzG_C"/>
    <property type="match status" value="1"/>
</dbReference>
<dbReference type="InterPro" id="IPR012349">
    <property type="entry name" value="Split_barrel_FMN-bd"/>
</dbReference>
<dbReference type="PANTHER" id="PTHR10851">
    <property type="entry name" value="PYRIDOXINE-5-PHOSPHATE OXIDASE"/>
    <property type="match status" value="1"/>
</dbReference>
<evidence type="ECO:0000259" key="9">
    <source>
        <dbReference type="Pfam" id="PF10590"/>
    </source>
</evidence>
<evidence type="ECO:0000256" key="5">
    <source>
        <dbReference type="ARBA" id="ARBA00022630"/>
    </source>
</evidence>
<dbReference type="GO" id="GO:0008615">
    <property type="term" value="P:pyridoxine biosynthetic process"/>
    <property type="evidence" value="ECO:0007669"/>
    <property type="project" value="InterPro"/>
</dbReference>
<comment type="cofactor">
    <cofactor evidence="1">
        <name>FMN</name>
        <dbReference type="ChEBI" id="CHEBI:58210"/>
    </cofactor>
</comment>
<dbReference type="EMBL" id="HBGF01005172">
    <property type="protein sequence ID" value="CAD9094180.1"/>
    <property type="molecule type" value="Transcribed_RNA"/>
</dbReference>
<reference evidence="10" key="1">
    <citation type="submission" date="2021-01" db="EMBL/GenBank/DDBJ databases">
        <authorList>
            <person name="Corre E."/>
            <person name="Pelletier E."/>
            <person name="Niang G."/>
            <person name="Scheremetjew M."/>
            <person name="Finn R."/>
            <person name="Kale V."/>
            <person name="Holt S."/>
            <person name="Cochrane G."/>
            <person name="Meng A."/>
            <person name="Brown T."/>
            <person name="Cohen L."/>
        </authorList>
    </citation>
    <scope>NUCLEOTIDE SEQUENCE</scope>
    <source>
        <strain evidence="10">CCAP 1951/1</strain>
    </source>
</reference>
<dbReference type="InterPro" id="IPR000659">
    <property type="entry name" value="Pyridox_Oxase"/>
</dbReference>
<accession>A0A7S1L4D8</accession>